<accession>A0A2A2EI74</accession>
<sequence length="319" mass="35354">MTLTYHYCSLETACAIVQNASLRLCDVTKSNDSAEITYGYAAAMDSLRRAGLVRGAGGDLHFADGWDGLLRPDYRALLREALSEHLLPPNRLCYAACLSRKPDRLSQWRAYGDDGRGVALGFDLSDFAKAEPSFTVGGDDGRPLETHMMTMYRPIVYGHERAAVYFDALASRVANDVRELREAAERDGDAVRGRLLDATLEFVASTAFCKKRFFREECEWRLAVWGPNARTPGFGELQAALASALPRRFPDVVTHARFLMLARGERLVPALDLGLDLRRTLRHVVTGPCCAASDQDILMLLRTAGVSEATVDRSRGTYR</sequence>
<dbReference type="AlphaFoldDB" id="A0A2A2EI74"/>
<dbReference type="Pfam" id="PF11185">
    <property type="entry name" value="DUF2971"/>
    <property type="match status" value="1"/>
</dbReference>
<proteinExistence type="predicted"/>
<evidence type="ECO:0000313" key="1">
    <source>
        <dbReference type="EMBL" id="PAU68672.1"/>
    </source>
</evidence>
<protein>
    <recommendedName>
        <fullName evidence="3">DUF2971 domain-containing protein</fullName>
    </recommendedName>
</protein>
<name>A0A2A2EI74_9BIFI</name>
<dbReference type="RefSeq" id="WP_095613624.1">
    <property type="nucleotide sequence ID" value="NZ_MVOG01000027.1"/>
</dbReference>
<dbReference type="OrthoDB" id="1095921at2"/>
<dbReference type="Proteomes" id="UP000217986">
    <property type="component" value="Unassembled WGS sequence"/>
</dbReference>
<gene>
    <name evidence="1" type="ORF">B1400_1290</name>
</gene>
<comment type="caution">
    <text evidence="1">The sequence shown here is derived from an EMBL/GenBank/DDBJ whole genome shotgun (WGS) entry which is preliminary data.</text>
</comment>
<organism evidence="1 2">
    <name type="scientific">Bifidobacterium italicum</name>
    <dbReference type="NCBI Taxonomy" id="1960968"/>
    <lineage>
        <taxon>Bacteria</taxon>
        <taxon>Bacillati</taxon>
        <taxon>Actinomycetota</taxon>
        <taxon>Actinomycetes</taxon>
        <taxon>Bifidobacteriales</taxon>
        <taxon>Bifidobacteriaceae</taxon>
        <taxon>Bifidobacterium</taxon>
    </lineage>
</organism>
<evidence type="ECO:0000313" key="2">
    <source>
        <dbReference type="Proteomes" id="UP000217986"/>
    </source>
</evidence>
<evidence type="ECO:0008006" key="3">
    <source>
        <dbReference type="Google" id="ProtNLM"/>
    </source>
</evidence>
<keyword evidence="2" id="KW-1185">Reference proteome</keyword>
<reference evidence="1 2" key="1">
    <citation type="journal article" date="2017" name="ISME J.">
        <title>Unveiling bifidobacterial biogeography across the mammalian branch of the tree of life.</title>
        <authorList>
            <person name="Milani C."/>
            <person name="Mangifesta M."/>
            <person name="Mancabelli L."/>
            <person name="Lugli G.A."/>
            <person name="James K."/>
            <person name="Duranti S."/>
            <person name="Turroni F."/>
            <person name="Ferrario C."/>
            <person name="Ossiprandi M.C."/>
            <person name="van Sinderen D."/>
            <person name="Ventura M."/>
        </authorList>
    </citation>
    <scope>NUCLEOTIDE SEQUENCE [LARGE SCALE GENOMIC DNA]</scope>
    <source>
        <strain evidence="1 2">70</strain>
    </source>
</reference>
<dbReference type="InterPro" id="IPR021352">
    <property type="entry name" value="DUF2971"/>
</dbReference>
<dbReference type="EMBL" id="MVOG01000027">
    <property type="protein sequence ID" value="PAU68672.1"/>
    <property type="molecule type" value="Genomic_DNA"/>
</dbReference>